<dbReference type="RefSeq" id="WP_192536173.1">
    <property type="nucleotide sequence ID" value="NZ_RRZD01000016.1"/>
</dbReference>
<comment type="caution">
    <text evidence="8">The sequence shown here is derived from an EMBL/GenBank/DDBJ whole genome shotgun (WGS) entry which is preliminary data.</text>
</comment>
<evidence type="ECO:0000256" key="5">
    <source>
        <dbReference type="ARBA" id="ARBA00023049"/>
    </source>
</evidence>
<comment type="similarity">
    <text evidence="6">Belongs to the peptidase M48 family.</text>
</comment>
<keyword evidence="3 6" id="KW-0378">Hydrolase</keyword>
<protein>
    <submittedName>
        <fullName evidence="8">M48 family metalloprotease</fullName>
    </submittedName>
</protein>
<evidence type="ECO:0000256" key="1">
    <source>
        <dbReference type="ARBA" id="ARBA00022670"/>
    </source>
</evidence>
<keyword evidence="9" id="KW-1185">Reference proteome</keyword>
<feature type="domain" description="Peptidase M48" evidence="7">
    <location>
        <begin position="42"/>
        <end position="109"/>
    </location>
</feature>
<dbReference type="InterPro" id="IPR001915">
    <property type="entry name" value="Peptidase_M48"/>
</dbReference>
<keyword evidence="5 6" id="KW-0482">Metalloprotease</keyword>
<evidence type="ECO:0000313" key="9">
    <source>
        <dbReference type="Proteomes" id="UP001645039"/>
    </source>
</evidence>
<keyword evidence="1 6" id="KW-0645">Protease</keyword>
<evidence type="ECO:0000313" key="8">
    <source>
        <dbReference type="EMBL" id="MBE0401352.1"/>
    </source>
</evidence>
<evidence type="ECO:0000259" key="7">
    <source>
        <dbReference type="Pfam" id="PF01435"/>
    </source>
</evidence>
<evidence type="ECO:0000256" key="4">
    <source>
        <dbReference type="ARBA" id="ARBA00022833"/>
    </source>
</evidence>
<dbReference type="GO" id="GO:0008237">
    <property type="term" value="F:metallopeptidase activity"/>
    <property type="evidence" value="ECO:0007669"/>
    <property type="project" value="UniProtKB-KW"/>
</dbReference>
<evidence type="ECO:0000256" key="6">
    <source>
        <dbReference type="RuleBase" id="RU003983"/>
    </source>
</evidence>
<reference evidence="8 9" key="1">
    <citation type="submission" date="2020-07" db="EMBL/GenBank/DDBJ databases">
        <title>Halophilic bacteria isolated from french cheeses.</title>
        <authorList>
            <person name="Kothe C.I."/>
            <person name="Farah-Kraiem B."/>
            <person name="Renault P."/>
            <person name="Dridi B."/>
        </authorList>
    </citation>
    <scope>NUCLEOTIDE SEQUENCE [LARGE SCALE GENOMIC DNA]</scope>
    <source>
        <strain evidence="8 9">FME1</strain>
    </source>
</reference>
<evidence type="ECO:0000256" key="3">
    <source>
        <dbReference type="ARBA" id="ARBA00022801"/>
    </source>
</evidence>
<evidence type="ECO:0000256" key="2">
    <source>
        <dbReference type="ARBA" id="ARBA00022723"/>
    </source>
</evidence>
<dbReference type="Proteomes" id="UP001645039">
    <property type="component" value="Unassembled WGS sequence"/>
</dbReference>
<dbReference type="Pfam" id="PF01435">
    <property type="entry name" value="Peptidase_M48"/>
    <property type="match status" value="1"/>
</dbReference>
<name>A0ABR9F4F7_9GAMM</name>
<dbReference type="EMBL" id="RRZD01000016">
    <property type="protein sequence ID" value="MBE0401352.1"/>
    <property type="molecule type" value="Genomic_DNA"/>
</dbReference>
<organism evidence="8 9">
    <name type="scientific">Halomonas casei</name>
    <dbReference type="NCBI Taxonomy" id="2742613"/>
    <lineage>
        <taxon>Bacteria</taxon>
        <taxon>Pseudomonadati</taxon>
        <taxon>Pseudomonadota</taxon>
        <taxon>Gammaproteobacteria</taxon>
        <taxon>Oceanospirillales</taxon>
        <taxon>Halomonadaceae</taxon>
        <taxon>Halomonas</taxon>
    </lineage>
</organism>
<keyword evidence="4 6" id="KW-0862">Zinc</keyword>
<sequence length="118" mass="13415">MKWIVRLCRWIPLVGHPLCRLLVGFEHLFQTLDKAGRQLGGAAYEILALWASRRSEFRADAFAASQEGTEPGIALFRSLAAATMFEPSQRPISLHTHPTHRERVKALKRFNSKPHNIN</sequence>
<gene>
    <name evidence="8" type="ORF">EI168_14765</name>
</gene>
<proteinExistence type="inferred from homology"/>
<comment type="cofactor">
    <cofactor evidence="6">
        <name>Zn(2+)</name>
        <dbReference type="ChEBI" id="CHEBI:29105"/>
    </cofactor>
    <text evidence="6">Binds 1 zinc ion per subunit.</text>
</comment>
<accession>A0ABR9F4F7</accession>
<keyword evidence="2" id="KW-0479">Metal-binding</keyword>